<dbReference type="GO" id="GO:0009898">
    <property type="term" value="C:cytoplasmic side of plasma membrane"/>
    <property type="evidence" value="ECO:0007669"/>
    <property type="project" value="TreeGrafter"/>
</dbReference>
<keyword evidence="2" id="KW-0067">ATP-binding</keyword>
<dbReference type="InterPro" id="IPR027417">
    <property type="entry name" value="P-loop_NTPase"/>
</dbReference>
<dbReference type="SUPFAM" id="SSF52540">
    <property type="entry name" value="P-loop containing nucleoside triphosphate hydrolases"/>
    <property type="match status" value="1"/>
</dbReference>
<organism evidence="3 4">
    <name type="scientific">Thioploca ingrica</name>
    <dbReference type="NCBI Taxonomy" id="40754"/>
    <lineage>
        <taxon>Bacteria</taxon>
        <taxon>Pseudomonadati</taxon>
        <taxon>Pseudomonadota</taxon>
        <taxon>Gammaproteobacteria</taxon>
        <taxon>Thiotrichales</taxon>
        <taxon>Thiotrichaceae</taxon>
        <taxon>Thioploca</taxon>
    </lineage>
</organism>
<proteinExistence type="predicted"/>
<evidence type="ECO:0000256" key="2">
    <source>
        <dbReference type="ARBA" id="ARBA00022840"/>
    </source>
</evidence>
<dbReference type="AlphaFoldDB" id="A0A090AJ70"/>
<evidence type="ECO:0000313" key="3">
    <source>
        <dbReference type="EMBL" id="BAP57469.1"/>
    </source>
</evidence>
<dbReference type="GO" id="GO:0005524">
    <property type="term" value="F:ATP binding"/>
    <property type="evidence" value="ECO:0007669"/>
    <property type="project" value="UniProtKB-KW"/>
</dbReference>
<gene>
    <name evidence="3" type="ORF">THII_3172</name>
</gene>
<dbReference type="EMBL" id="AP014633">
    <property type="protein sequence ID" value="BAP57469.1"/>
    <property type="molecule type" value="Genomic_DNA"/>
</dbReference>
<dbReference type="KEGG" id="tig:THII_3172"/>
<dbReference type="GO" id="GO:0005829">
    <property type="term" value="C:cytosol"/>
    <property type="evidence" value="ECO:0007669"/>
    <property type="project" value="TreeGrafter"/>
</dbReference>
<dbReference type="PANTHER" id="PTHR43384:SF6">
    <property type="entry name" value="SEPTUM SITE-DETERMINING PROTEIN MIND HOMOLOG, CHLOROPLASTIC"/>
    <property type="match status" value="1"/>
</dbReference>
<protein>
    <recommendedName>
        <fullName evidence="5">ParA family protein</fullName>
    </recommendedName>
</protein>
<dbReference type="NCBIfam" id="NF047398">
    <property type="entry name" value="AAA_KGGVGR"/>
    <property type="match status" value="1"/>
</dbReference>
<dbReference type="STRING" id="40754.THII_3172"/>
<keyword evidence="1" id="KW-0547">Nucleotide-binding</keyword>
<dbReference type="PANTHER" id="PTHR43384">
    <property type="entry name" value="SEPTUM SITE-DETERMINING PROTEIN MIND HOMOLOG, CHLOROPLASTIC-RELATED"/>
    <property type="match status" value="1"/>
</dbReference>
<name>A0A090AJ70_9GAMM</name>
<dbReference type="HOGENOM" id="CLU_014171_0_0_6"/>
<dbReference type="InterPro" id="IPR050625">
    <property type="entry name" value="ParA/MinD_ATPase"/>
</dbReference>
<sequence length="917" mass="105476">MLLKNFIDVKRVFKEKTANFTKIPSSILRISCFYEGVEIALSHPIQRDHVISLLKNWFGTWLDEKRPVILLDINDSVLPIEFIEDETRKYENQLNRPFWHENAYLSNSEEANQPVPLPTEFSNSLKMAVFHSFKGGMGRTTHLVAYLLALLERAKELKQEVNILVIDADLEAPGLSYWQRQENLEPSVSLIDFLETYHYPPTTREAVIAFYAKELKRTQHPLGFYLLPAFLTERQLLDLEVLPEHLVRDSDDIWEYSQAVEELAKALEASFVLIDSRAGLSELASPLLFDPRLERYLVTTLSEQSVRGTCLVLDLLARMMPDWQAVKEGKYLDPTVVISMIPPELVKSPIYTENTQRLLESYLDKVTTDDVLPRLQVEETNFAQELLLLSGWNDARQKLAGTSMMKQAKQWAEETLPIEVPSSSPIGTHHPGIESLAGVKRLQEICKKYEYAERGESDDLLITEPLKNLAKNHTDKLPKIVSIGAKGAGKTFNYLQLVNRGKWNSFLQKTGIPTEEHHNAFIFPLLQSQNLAVETQKPLTQAREAFLQAVSNGNPFSLNQLADEITEKLSQNLTELEWRTFWIDTLGKLINNPHTSTPQPNSPTPTSKLTEMDVYLKQKNLQVIFLFDGLEERFPEVAKEPAQQCALRALLELPNYLGEIRQSSIGVIIFLRRDFVRYVVQQNVGQFENRYEAYDLSWNFKSFLQLVYWICAQIDVIGATREKVYELSTEDLRQQLELFWGKRLGTDASKYVYTVRWIYAALTDFKGKLQARDIVRLLSFAAEYTINNKDVFEKWKLTRLLPPLAIRKSIEGCSEKKVEEAKNEYPEAFKNWVGELLRLDREQRKIPFNPQDFAMEQSTIEILQDLGVIYEDTETEGKARFYIPEIFRAGLGFEHAGKARPRIIALKRRMLKDAGGE</sequence>
<dbReference type="OrthoDB" id="9815116at2"/>
<accession>A0A090AJ70</accession>
<evidence type="ECO:0008006" key="5">
    <source>
        <dbReference type="Google" id="ProtNLM"/>
    </source>
</evidence>
<reference evidence="3 4" key="1">
    <citation type="journal article" date="2014" name="ISME J.">
        <title>Ecophysiology of Thioploca ingrica as revealed by the complete genome sequence supplemented with proteomic evidence.</title>
        <authorList>
            <person name="Kojima H."/>
            <person name="Ogura Y."/>
            <person name="Yamamoto N."/>
            <person name="Togashi T."/>
            <person name="Mori H."/>
            <person name="Watanabe T."/>
            <person name="Nemoto F."/>
            <person name="Kurokawa K."/>
            <person name="Hayashi T."/>
            <person name="Fukui M."/>
        </authorList>
    </citation>
    <scope>NUCLEOTIDE SEQUENCE [LARGE SCALE GENOMIC DNA]</scope>
</reference>
<keyword evidence="4" id="KW-1185">Reference proteome</keyword>
<dbReference type="GO" id="GO:0016887">
    <property type="term" value="F:ATP hydrolysis activity"/>
    <property type="evidence" value="ECO:0007669"/>
    <property type="project" value="TreeGrafter"/>
</dbReference>
<dbReference type="Proteomes" id="UP000031623">
    <property type="component" value="Chromosome"/>
</dbReference>
<dbReference type="Gene3D" id="3.40.50.300">
    <property type="entry name" value="P-loop containing nucleotide triphosphate hydrolases"/>
    <property type="match status" value="1"/>
</dbReference>
<evidence type="ECO:0000313" key="4">
    <source>
        <dbReference type="Proteomes" id="UP000031623"/>
    </source>
</evidence>
<evidence type="ECO:0000256" key="1">
    <source>
        <dbReference type="ARBA" id="ARBA00022741"/>
    </source>
</evidence>
<dbReference type="GO" id="GO:0051782">
    <property type="term" value="P:negative regulation of cell division"/>
    <property type="evidence" value="ECO:0007669"/>
    <property type="project" value="TreeGrafter"/>
</dbReference>